<dbReference type="InterPro" id="IPR032054">
    <property type="entry name" value="Cdt1_C"/>
</dbReference>
<dbReference type="SMART" id="SM01075">
    <property type="entry name" value="CDT1"/>
    <property type="match status" value="1"/>
</dbReference>
<evidence type="ECO:0000256" key="1">
    <source>
        <dbReference type="ARBA" id="ARBA00008356"/>
    </source>
</evidence>
<dbReference type="CDD" id="cd08674">
    <property type="entry name" value="Cdt1_m"/>
    <property type="match status" value="1"/>
</dbReference>
<sequence>METEQKTLDNFIKNRKRPVNDHDLCKNELMNNTVEINNLSIKLSFDGPVLQSIKKQKIENGVKLKHTLHVSNAVNNNFLEEKEKKYGVNPEKTITPEQSPSTKTQLRQILDLGEFNKIVCCKQNIKKLQEKLHLVEQCQNDLKSTESEVETTKYNCLPMSESNDFKISTSSVKYSQQKPLFPSPRRVMMDHQPKLTKILLNDVGSVMTISPSKQYSALTDSKTLPLPLKFRILNEMFKVMETVLSMRFSRKEKITFYKLKQNIQQITKKNFTLLHLAQIKTIVPDFFQFSLVKSSKGKFSIDLVIAPVYGLAHKDNIDLVQLTIRRKNTFYNALIDIMKVHHAEYLNQLIPPIFIDKDKITRWHPEFDVESVPNINPSPLPKIEIDKSKISTAKDILDQTHALFIYNSCLNRAPTAIMNENHNNLIEIKLPTEDAKNTLRSALIGIPKLFLTKIQSKQIEKARGLMTRSVSQLNEDKMMIRLPDIARRMRTYFVQLQRNVMPLKKVIDQLKQSYPEAMTDKDWETHLNLLQEKVPHWAISKIVDGTQYIRVDKKTNFEECVIKKLKNNF</sequence>
<dbReference type="PANTHER" id="PTHR28637">
    <property type="entry name" value="DNA REPLICATION FACTOR CDT1"/>
    <property type="match status" value="1"/>
</dbReference>
<keyword evidence="6" id="KW-1185">Reference proteome</keyword>
<evidence type="ECO:0000313" key="6">
    <source>
        <dbReference type="Proteomes" id="UP001160148"/>
    </source>
</evidence>
<dbReference type="InterPro" id="IPR045173">
    <property type="entry name" value="Cdt1"/>
</dbReference>
<dbReference type="AlphaFoldDB" id="A0AAV0VRW0"/>
<evidence type="ECO:0000313" key="5">
    <source>
        <dbReference type="EMBL" id="CAI6346390.1"/>
    </source>
</evidence>
<dbReference type="InterPro" id="IPR014939">
    <property type="entry name" value="CDT1_Gemini-bd-like"/>
</dbReference>
<dbReference type="GO" id="GO:0071163">
    <property type="term" value="P:DNA replication preinitiation complex assembly"/>
    <property type="evidence" value="ECO:0007669"/>
    <property type="project" value="InterPro"/>
</dbReference>
<dbReference type="Pfam" id="PF16679">
    <property type="entry name" value="CDT1_C"/>
    <property type="match status" value="1"/>
</dbReference>
<evidence type="ECO:0000256" key="3">
    <source>
        <dbReference type="SAM" id="Coils"/>
    </source>
</evidence>
<organism evidence="5 6">
    <name type="scientific">Macrosiphum euphorbiae</name>
    <name type="common">potato aphid</name>
    <dbReference type="NCBI Taxonomy" id="13131"/>
    <lineage>
        <taxon>Eukaryota</taxon>
        <taxon>Metazoa</taxon>
        <taxon>Ecdysozoa</taxon>
        <taxon>Arthropoda</taxon>
        <taxon>Hexapoda</taxon>
        <taxon>Insecta</taxon>
        <taxon>Pterygota</taxon>
        <taxon>Neoptera</taxon>
        <taxon>Paraneoptera</taxon>
        <taxon>Hemiptera</taxon>
        <taxon>Sternorrhyncha</taxon>
        <taxon>Aphidomorpha</taxon>
        <taxon>Aphidoidea</taxon>
        <taxon>Aphididae</taxon>
        <taxon>Macrosiphini</taxon>
        <taxon>Macrosiphum</taxon>
    </lineage>
</organism>
<dbReference type="Pfam" id="PF08839">
    <property type="entry name" value="CDT1"/>
    <property type="match status" value="1"/>
</dbReference>
<keyword evidence="2" id="KW-0131">Cell cycle</keyword>
<feature type="coiled-coil region" evidence="3">
    <location>
        <begin position="128"/>
        <end position="155"/>
    </location>
</feature>
<accession>A0AAV0VRW0</accession>
<dbReference type="Gene3D" id="1.10.10.1420">
    <property type="entry name" value="DNA replication factor Cdt1, C-terminal WH domain"/>
    <property type="match status" value="1"/>
</dbReference>
<dbReference type="InterPro" id="IPR036390">
    <property type="entry name" value="WH_DNA-bd_sf"/>
</dbReference>
<feature type="domain" description="CDT1 Geminin-binding" evidence="4">
    <location>
        <begin position="226"/>
        <end position="382"/>
    </location>
</feature>
<dbReference type="PANTHER" id="PTHR28637:SF1">
    <property type="entry name" value="DNA REPLICATION FACTOR CDT1"/>
    <property type="match status" value="1"/>
</dbReference>
<dbReference type="GO" id="GO:0003677">
    <property type="term" value="F:DNA binding"/>
    <property type="evidence" value="ECO:0007669"/>
    <property type="project" value="InterPro"/>
</dbReference>
<dbReference type="GO" id="GO:0005634">
    <property type="term" value="C:nucleus"/>
    <property type="evidence" value="ECO:0007669"/>
    <property type="project" value="TreeGrafter"/>
</dbReference>
<gene>
    <name evidence="5" type="ORF">MEUPH1_LOCUS3304</name>
</gene>
<dbReference type="GO" id="GO:0000278">
    <property type="term" value="P:mitotic cell cycle"/>
    <property type="evidence" value="ECO:0007669"/>
    <property type="project" value="TreeGrafter"/>
</dbReference>
<evidence type="ECO:0000256" key="2">
    <source>
        <dbReference type="ARBA" id="ARBA00023306"/>
    </source>
</evidence>
<reference evidence="5 6" key="1">
    <citation type="submission" date="2023-01" db="EMBL/GenBank/DDBJ databases">
        <authorList>
            <person name="Whitehead M."/>
        </authorList>
    </citation>
    <scope>NUCLEOTIDE SEQUENCE [LARGE SCALE GENOMIC DNA]</scope>
</reference>
<comment type="similarity">
    <text evidence="1">Belongs to the Cdt1 family.</text>
</comment>
<dbReference type="SUPFAM" id="SSF46785">
    <property type="entry name" value="Winged helix' DNA-binding domain"/>
    <property type="match status" value="1"/>
</dbReference>
<dbReference type="CDD" id="cd08767">
    <property type="entry name" value="Cdt1_c"/>
    <property type="match status" value="1"/>
</dbReference>
<dbReference type="GO" id="GO:0030174">
    <property type="term" value="P:regulation of DNA-templated DNA replication initiation"/>
    <property type="evidence" value="ECO:0007669"/>
    <property type="project" value="InterPro"/>
</dbReference>
<comment type="caution">
    <text evidence="5">The sequence shown here is derived from an EMBL/GenBank/DDBJ whole genome shotgun (WGS) entry which is preliminary data.</text>
</comment>
<keyword evidence="3" id="KW-0175">Coiled coil</keyword>
<protein>
    <recommendedName>
        <fullName evidence="4">CDT1 Geminin-binding domain-containing protein</fullName>
    </recommendedName>
</protein>
<proteinExistence type="inferred from homology"/>
<evidence type="ECO:0000259" key="4">
    <source>
        <dbReference type="SMART" id="SM01075"/>
    </source>
</evidence>
<dbReference type="Proteomes" id="UP001160148">
    <property type="component" value="Unassembled WGS sequence"/>
</dbReference>
<dbReference type="GO" id="GO:0070182">
    <property type="term" value="F:DNA polymerase binding"/>
    <property type="evidence" value="ECO:0007669"/>
    <property type="project" value="TreeGrafter"/>
</dbReference>
<dbReference type="GO" id="GO:0000076">
    <property type="term" value="P:DNA replication checkpoint signaling"/>
    <property type="evidence" value="ECO:0007669"/>
    <property type="project" value="TreeGrafter"/>
</dbReference>
<dbReference type="InterPro" id="IPR038090">
    <property type="entry name" value="Cdt1_C_WH_dom_sf"/>
</dbReference>
<name>A0AAV0VRW0_9HEMI</name>
<dbReference type="EMBL" id="CARXXK010000001">
    <property type="protein sequence ID" value="CAI6346390.1"/>
    <property type="molecule type" value="Genomic_DNA"/>
</dbReference>